<dbReference type="SUPFAM" id="SSF56042">
    <property type="entry name" value="PurM C-terminal domain-like"/>
    <property type="match status" value="1"/>
</dbReference>
<dbReference type="GO" id="GO:0006189">
    <property type="term" value="P:'de novo' IMP biosynthetic process"/>
    <property type="evidence" value="ECO:0007669"/>
    <property type="project" value="UniProtKB-UniRule"/>
</dbReference>
<dbReference type="Gene3D" id="3.30.1330.10">
    <property type="entry name" value="PurM-like, N-terminal domain"/>
    <property type="match status" value="1"/>
</dbReference>
<keyword evidence="9 15" id="KW-0658">Purine biosynthesis</keyword>
<keyword evidence="19" id="KW-1185">Reference proteome</keyword>
<evidence type="ECO:0000259" key="16">
    <source>
        <dbReference type="Pfam" id="PF00586"/>
    </source>
</evidence>
<dbReference type="SUPFAM" id="SSF55326">
    <property type="entry name" value="PurM N-terminal domain-like"/>
    <property type="match status" value="1"/>
</dbReference>
<dbReference type="EC" id="6.3.3.1" evidence="4 15"/>
<evidence type="ECO:0000256" key="15">
    <source>
        <dbReference type="HAMAP-Rule" id="MF_00741"/>
    </source>
</evidence>
<keyword evidence="10 15" id="KW-0067">ATP-binding</keyword>
<evidence type="ECO:0000256" key="5">
    <source>
        <dbReference type="ARBA" id="ARBA00020367"/>
    </source>
</evidence>
<dbReference type="PANTHER" id="PTHR10520:SF12">
    <property type="entry name" value="TRIFUNCTIONAL PURINE BIOSYNTHETIC PROTEIN ADENOSINE-3"/>
    <property type="match status" value="1"/>
</dbReference>
<protein>
    <recommendedName>
        <fullName evidence="5 15">Phosphoribosylformylglycinamidine cyclo-ligase</fullName>
        <ecNumber evidence="4 15">6.3.3.1</ecNumber>
    </recommendedName>
    <alternativeName>
        <fullName evidence="12 15">AIR synthase</fullName>
    </alternativeName>
    <alternativeName>
        <fullName evidence="13 15">AIRS</fullName>
    </alternativeName>
    <alternativeName>
        <fullName evidence="11 15">Phosphoribosyl-aminoimidazole synthetase</fullName>
    </alternativeName>
</protein>
<dbReference type="GO" id="GO:0046084">
    <property type="term" value="P:adenine biosynthetic process"/>
    <property type="evidence" value="ECO:0007669"/>
    <property type="project" value="TreeGrafter"/>
</dbReference>
<reference evidence="18 19" key="1">
    <citation type="submission" date="2019-10" db="EMBL/GenBank/DDBJ databases">
        <title>Genome Sequences from Six Type Strain Members of the Archaeal Family Sulfolobaceae: Acidianus ambivalens, Acidianus infernus, Metallosphaera prunae, Stygiolobus azoricus, Sulfolobus metallicus, and Sulfurisphaera ohwakuensis.</title>
        <authorList>
            <person name="Counts J.A."/>
            <person name="Kelly R.M."/>
        </authorList>
    </citation>
    <scope>NUCLEOTIDE SEQUENCE [LARGE SCALE GENOMIC DNA]</scope>
    <source>
        <strain evidence="18 19">FC6</strain>
    </source>
</reference>
<dbReference type="HAMAP" id="MF_00741">
    <property type="entry name" value="AIRS"/>
    <property type="match status" value="1"/>
</dbReference>
<evidence type="ECO:0000313" key="19">
    <source>
        <dbReference type="Proteomes" id="UP000423396"/>
    </source>
</evidence>
<dbReference type="GO" id="GO:0005829">
    <property type="term" value="C:cytosol"/>
    <property type="evidence" value="ECO:0007669"/>
    <property type="project" value="TreeGrafter"/>
</dbReference>
<dbReference type="NCBIfam" id="TIGR00878">
    <property type="entry name" value="purM"/>
    <property type="match status" value="1"/>
</dbReference>
<dbReference type="PANTHER" id="PTHR10520">
    <property type="entry name" value="TRIFUNCTIONAL PURINE BIOSYNTHETIC PROTEIN ADENOSINE-3-RELATED"/>
    <property type="match status" value="1"/>
</dbReference>
<dbReference type="GO" id="GO:0004641">
    <property type="term" value="F:phosphoribosylformylglycinamidine cyclo-ligase activity"/>
    <property type="evidence" value="ECO:0007669"/>
    <property type="project" value="UniProtKB-UniRule"/>
</dbReference>
<evidence type="ECO:0000256" key="6">
    <source>
        <dbReference type="ARBA" id="ARBA00022490"/>
    </source>
</evidence>
<keyword evidence="7 15" id="KW-0436">Ligase</keyword>
<dbReference type="Gene3D" id="3.90.650.10">
    <property type="entry name" value="PurM-like C-terminal domain"/>
    <property type="match status" value="1"/>
</dbReference>
<evidence type="ECO:0000256" key="11">
    <source>
        <dbReference type="ARBA" id="ARBA00031908"/>
    </source>
</evidence>
<evidence type="ECO:0000256" key="7">
    <source>
        <dbReference type="ARBA" id="ARBA00022598"/>
    </source>
</evidence>
<comment type="pathway">
    <text evidence="2 15">Purine metabolism; IMP biosynthesis via de novo pathway; 5-amino-1-(5-phospho-D-ribosyl)imidazole from N(2)-formyl-N(1)-(5-phospho-D-ribosyl)glycinamide: step 2/2.</text>
</comment>
<dbReference type="InterPro" id="IPR036921">
    <property type="entry name" value="PurM-like_N_sf"/>
</dbReference>
<dbReference type="UniPathway" id="UPA00074">
    <property type="reaction ID" value="UER00129"/>
</dbReference>
<dbReference type="InterPro" id="IPR004733">
    <property type="entry name" value="PurM_cligase"/>
</dbReference>
<comment type="similarity">
    <text evidence="3 15">Belongs to the AIR synthase family.</text>
</comment>
<evidence type="ECO:0000256" key="10">
    <source>
        <dbReference type="ARBA" id="ARBA00022840"/>
    </source>
</evidence>
<name>A0A650CP56_9CREN</name>
<sequence>MVSEYSKSGVDLNKLRSYHSFISSYLSSSDLPIKIGHYAGAIKLGDKYIVMHVDGVGTKTLLALKTGIIEPTGIDCVAMNVNDIACVGAKPIALVDYLALEKPMDDVVEKVLRGLKHGAEESQAIIVGGETAIMPGVITGYDLSCSVVGVADKLKTGQDVKPGDVILGLASNGIHSNGYSLVRKLIDEGKISLEKWADELLKPTKIYSNSVLSILDKIKAAAHITGGSFTKLRRITNYRISIRLPDPPEVFKVIENGGVSHEEMHKVFNMGIGMVLFVSKENVEEIIKTLEGKEKVMELGKVEEGEGIKITTYRGQVLNL</sequence>
<dbReference type="FunFam" id="3.30.1330.10:FF:000020">
    <property type="entry name" value="Phosphoribosylformylglycinamidine cyclo-ligase"/>
    <property type="match status" value="1"/>
</dbReference>
<evidence type="ECO:0000259" key="17">
    <source>
        <dbReference type="Pfam" id="PF02769"/>
    </source>
</evidence>
<feature type="domain" description="PurM-like C-terminal" evidence="17">
    <location>
        <begin position="161"/>
        <end position="310"/>
    </location>
</feature>
<dbReference type="CDD" id="cd02196">
    <property type="entry name" value="PurM"/>
    <property type="match status" value="1"/>
</dbReference>
<dbReference type="Pfam" id="PF02769">
    <property type="entry name" value="AIRS_C"/>
    <property type="match status" value="1"/>
</dbReference>
<evidence type="ECO:0000256" key="3">
    <source>
        <dbReference type="ARBA" id="ARBA00010280"/>
    </source>
</evidence>
<proteinExistence type="inferred from homology"/>
<gene>
    <name evidence="15" type="primary">purM</name>
    <name evidence="18" type="ORF">D1868_05460</name>
</gene>
<evidence type="ECO:0000256" key="2">
    <source>
        <dbReference type="ARBA" id="ARBA00004686"/>
    </source>
</evidence>
<comment type="subcellular location">
    <subcellularLocation>
        <location evidence="1 15">Cytoplasm</location>
    </subcellularLocation>
</comment>
<evidence type="ECO:0000256" key="4">
    <source>
        <dbReference type="ARBA" id="ARBA00013047"/>
    </source>
</evidence>
<dbReference type="InterPro" id="IPR010918">
    <property type="entry name" value="PurM-like_C_dom"/>
</dbReference>
<dbReference type="GO" id="GO:0004637">
    <property type="term" value="F:phosphoribosylamine-glycine ligase activity"/>
    <property type="evidence" value="ECO:0007669"/>
    <property type="project" value="TreeGrafter"/>
</dbReference>
<keyword evidence="6 15" id="KW-0963">Cytoplasm</keyword>
<evidence type="ECO:0000256" key="8">
    <source>
        <dbReference type="ARBA" id="ARBA00022741"/>
    </source>
</evidence>
<dbReference type="GeneID" id="42798496"/>
<evidence type="ECO:0000256" key="13">
    <source>
        <dbReference type="ARBA" id="ARBA00033093"/>
    </source>
</evidence>
<evidence type="ECO:0000256" key="1">
    <source>
        <dbReference type="ARBA" id="ARBA00004496"/>
    </source>
</evidence>
<dbReference type="Proteomes" id="UP000423396">
    <property type="component" value="Chromosome"/>
</dbReference>
<dbReference type="KEGG" id="sazo:D1868_05460"/>
<dbReference type="AlphaFoldDB" id="A0A650CP56"/>
<accession>A0A650CP56</accession>
<evidence type="ECO:0000256" key="14">
    <source>
        <dbReference type="ARBA" id="ARBA00049057"/>
    </source>
</evidence>
<comment type="catalytic activity">
    <reaction evidence="14 15">
        <text>2-formamido-N(1)-(5-O-phospho-beta-D-ribosyl)acetamidine + ATP = 5-amino-1-(5-phospho-beta-D-ribosyl)imidazole + ADP + phosphate + H(+)</text>
        <dbReference type="Rhea" id="RHEA:23032"/>
        <dbReference type="ChEBI" id="CHEBI:15378"/>
        <dbReference type="ChEBI" id="CHEBI:30616"/>
        <dbReference type="ChEBI" id="CHEBI:43474"/>
        <dbReference type="ChEBI" id="CHEBI:137981"/>
        <dbReference type="ChEBI" id="CHEBI:147287"/>
        <dbReference type="ChEBI" id="CHEBI:456216"/>
        <dbReference type="EC" id="6.3.3.1"/>
    </reaction>
</comment>
<dbReference type="GO" id="GO:0005524">
    <property type="term" value="F:ATP binding"/>
    <property type="evidence" value="ECO:0007669"/>
    <property type="project" value="UniProtKB-KW"/>
</dbReference>
<evidence type="ECO:0000256" key="9">
    <source>
        <dbReference type="ARBA" id="ARBA00022755"/>
    </source>
</evidence>
<dbReference type="OrthoDB" id="6605at2157"/>
<organism evidence="18 19">
    <name type="scientific">Stygiolobus azoricus</name>
    <dbReference type="NCBI Taxonomy" id="41675"/>
    <lineage>
        <taxon>Archaea</taxon>
        <taxon>Thermoproteota</taxon>
        <taxon>Thermoprotei</taxon>
        <taxon>Sulfolobales</taxon>
        <taxon>Sulfolobaceae</taxon>
        <taxon>Stygiolobus</taxon>
    </lineage>
</organism>
<evidence type="ECO:0000256" key="12">
    <source>
        <dbReference type="ARBA" id="ARBA00032931"/>
    </source>
</evidence>
<dbReference type="EMBL" id="CP045483">
    <property type="protein sequence ID" value="QGR19485.1"/>
    <property type="molecule type" value="Genomic_DNA"/>
</dbReference>
<keyword evidence="8 15" id="KW-0547">Nucleotide-binding</keyword>
<feature type="domain" description="PurM-like N-terminal" evidence="16">
    <location>
        <begin position="37"/>
        <end position="151"/>
    </location>
</feature>
<dbReference type="Pfam" id="PF00586">
    <property type="entry name" value="AIRS"/>
    <property type="match status" value="1"/>
</dbReference>
<dbReference type="InterPro" id="IPR036676">
    <property type="entry name" value="PurM-like_C_sf"/>
</dbReference>
<dbReference type="InterPro" id="IPR016188">
    <property type="entry name" value="PurM-like_N"/>
</dbReference>
<evidence type="ECO:0000313" key="18">
    <source>
        <dbReference type="EMBL" id="QGR19485.1"/>
    </source>
</evidence>
<dbReference type="FunFam" id="3.90.650.10:FF:000011">
    <property type="entry name" value="Phosphoribosylformylglycinamidine cyclo-ligase"/>
    <property type="match status" value="1"/>
</dbReference>
<dbReference type="RefSeq" id="WP_156006303.1">
    <property type="nucleotide sequence ID" value="NZ_CP045483.1"/>
</dbReference>